<dbReference type="FunFam" id="3.30.559.10:FF:000023">
    <property type="entry name" value="Non-ribosomal peptide synthetase"/>
    <property type="match status" value="1"/>
</dbReference>
<dbReference type="EMBL" id="VFPA01000003">
    <property type="protein sequence ID" value="TQM09336.1"/>
    <property type="molecule type" value="Genomic_DNA"/>
</dbReference>
<dbReference type="GO" id="GO:0043041">
    <property type="term" value="P:amino acid activation for nonribosomal peptide biosynthetic process"/>
    <property type="evidence" value="ECO:0007669"/>
    <property type="project" value="TreeGrafter"/>
</dbReference>
<dbReference type="CDD" id="cd19535">
    <property type="entry name" value="Cyc_NRPS"/>
    <property type="match status" value="1"/>
</dbReference>
<dbReference type="InterPro" id="IPR044894">
    <property type="entry name" value="TubC_N_sf"/>
</dbReference>
<dbReference type="Pfam" id="PF00550">
    <property type="entry name" value="PP-binding"/>
    <property type="match status" value="1"/>
</dbReference>
<evidence type="ECO:0000256" key="4">
    <source>
        <dbReference type="ARBA" id="ARBA00016743"/>
    </source>
</evidence>
<accession>A0A543DJ24</accession>
<dbReference type="InterPro" id="IPR001242">
    <property type="entry name" value="Condensation_dom"/>
</dbReference>
<dbReference type="Pfam" id="PF18563">
    <property type="entry name" value="TubC_N"/>
    <property type="match status" value="1"/>
</dbReference>
<dbReference type="Gene3D" id="3.40.50.980">
    <property type="match status" value="2"/>
</dbReference>
<sequence length="1848" mass="195756">MNVAELIDDLESSGIRLWAEADQIRFRAPRGTMTEERRARVRAHRDELLAHLSGAATVRAQPDPAARHEPFPLTDIQAAYLVGRGAGYPWGGTACHAYVELEHAGTDLDPDRLAAAWAALVDRHDMLRAVVHPDGVAQVRETGEATVVVHDLRGAAPADVEAALEATRAELDHRVGDPAALPLCLLRLTRCPDRTVLHLSVDLLVVDFTSLQLLLAELAAGYAGTADPEPLGLTFRDYVLACRGLAESPQAERDRAYWRGRELPPAPELPVTGDGTERPVRFTRRELVLDAADWARLRERATAHGVTPSGALLTAYAEVVGRWSRHPRFTLTVPTFTRHPVHPDVDRLVGDFTAVELLEVDLTEALPFAGRARELGARLLEDLAHPLHTGSEVLAEMTRAAGASAGGLLMPVVFTSALDQAPSGPEPGGFRVSRAITQTPQVWIDCQVLPLAEDASPVQESHVAVPQVQESGFPEPPGGGGVVVSWDCREGVFPGGLLDDAFEAFADVVTRLVDPGSDALWGDDDPVRLPAGQAAVRERIDATAAPVPPGLLHEPVLARAATHPDDVAVVDVTGPTTYGELAARASAVAALLHARDVEPGELVAVLMDKGVEQVVGVLGVLLAGGAYLPIEPNQPAARRNTIVEDGGVRVALTQSWLVDAVHDGSPGLSLVAVDALPAGGGGTPEPVATAPGDLAYVIYTSGSTGSPKGVMISHEAALNTVVDVTARFGVGPADRVLGLAALGFDLSVYDVFGTLAAGGTLVLPDPARRGDPSHWAELVAEHGVTVWNSVPGQLQMLHDHLPPGAGAGLASLRVAMLSGDWIPVTLPDQVRALVPGLEVHSLGGATEGAIWSIHHPVGEVDPAWPSIPYGTPMANQTLRALDHRLRPCPDWVVGELYIGGSGVALGYRGDPERTAARFGVHPRTGERIYRTGDLGRHIGAGDARGQGVLEFLGREDTQVKIRGYRIELAEVEAALHTHDYVATAAVLVDSDTFSGHRLAAFVAPARITPPAPDTRPADAARAAGEPLAEERAQRLRTFTADLDEAALDAMAATLRAALADGPRTAEQVCAAVGALPRHHRIVRRWLRALVAAGRLTRTPDGVYTGLSESGPPRWDDLVAAERALGWSADLLDHVRACAATLPALLDGSVPVAGLLFPGAPADAVRAAYRDNLAVRGLHTAAAAAVAELARTRGPLRVLEIGAGVGGTTAELVPALAGLDVEYLVTDPSPFFVAEARERFADHPWVRHARLDHDGDLRAQGMAPHGVDVIVAGNALHRCTDLPAVLGRLTELLTPGGRLVLVEQTRDDSPALMISMEFLEALAGEPVDGRHATDGVFVDADGWTALLDAAGARTELVLPEPGTALAGLGQRLVSAVVKEDRARADIGVLTRHLADRLPEYMIPAHWQVLDALPHTANGKVDRAALHALLPSGETGEPVTGSGEPRDDRERELATLWAELLDRDRVGRDEDFFALGGDSLLVARLVGRLRESEPALVEIEWDVVLRHLLHRPTVAGLAEYLAGIDGAGSPATEPAGPVSPVVPLNGPDAAEVTTVLVHAGVGTIMPYRALVTEIRRRAAGKGRLVGIEVPDLDAFLDAEPAGLIERMAAEYARALLETGDRRFHVVGYCLGGLVATEVARTLTEAGADVGSFTAISSHAPAFRLEDELLSEYSFAVMMGIDAVSLGFPADAQLFTAAAQEVLAHSPGVMPDGAIAALGGEYEEVSACFRHLAGVPRAQRVSRMCDAVPPSVGTFTPAQLLRMFRTFRQSVFAITRYRADPYAGDVAFLRHAGPYPFPGSRSSVTRYWEELTLGDLTVTDIGGDHFTCLGDDHVPSILGHLVDLTGGEVLA</sequence>
<dbReference type="GO" id="GO:0000036">
    <property type="term" value="F:acyl carrier activity"/>
    <property type="evidence" value="ECO:0007669"/>
    <property type="project" value="TreeGrafter"/>
</dbReference>
<keyword evidence="6" id="KW-0597">Phosphoprotein</keyword>
<comment type="caution">
    <text evidence="10">The sequence shown here is derived from an EMBL/GenBank/DDBJ whole genome shotgun (WGS) entry which is preliminary data.</text>
</comment>
<dbReference type="Pfam" id="PF00501">
    <property type="entry name" value="AMP-binding"/>
    <property type="match status" value="1"/>
</dbReference>
<comment type="pathway">
    <text evidence="2">Siderophore biosynthesis; mycobactin biosynthesis.</text>
</comment>
<dbReference type="InterPro" id="IPR029063">
    <property type="entry name" value="SAM-dependent_MTases_sf"/>
</dbReference>
<dbReference type="InterPro" id="IPR023213">
    <property type="entry name" value="CAT-like_dom_sf"/>
</dbReference>
<evidence type="ECO:0000256" key="7">
    <source>
        <dbReference type="ARBA" id="ARBA00022598"/>
    </source>
</evidence>
<dbReference type="PROSITE" id="PS00012">
    <property type="entry name" value="PHOSPHOPANTETHEINE"/>
    <property type="match status" value="1"/>
</dbReference>
<dbReference type="RefSeq" id="WP_142057451.1">
    <property type="nucleotide sequence ID" value="NZ_VFPA01000003.1"/>
</dbReference>
<dbReference type="PROSITE" id="PS50075">
    <property type="entry name" value="CARRIER"/>
    <property type="match status" value="1"/>
</dbReference>
<dbReference type="InterPro" id="IPR041464">
    <property type="entry name" value="TubC_N"/>
</dbReference>
<dbReference type="Pfam" id="PF08242">
    <property type="entry name" value="Methyltransf_12"/>
    <property type="match status" value="1"/>
</dbReference>
<proteinExistence type="inferred from homology"/>
<evidence type="ECO:0000256" key="8">
    <source>
        <dbReference type="ARBA" id="ARBA00033440"/>
    </source>
</evidence>
<dbReference type="Gene3D" id="3.30.559.30">
    <property type="entry name" value="Nonribosomal peptide synthetase, condensation domain"/>
    <property type="match status" value="1"/>
</dbReference>
<dbReference type="FunFam" id="3.40.50.980:FF:000001">
    <property type="entry name" value="Non-ribosomal peptide synthetase"/>
    <property type="match status" value="1"/>
</dbReference>
<dbReference type="GO" id="GO:0016874">
    <property type="term" value="F:ligase activity"/>
    <property type="evidence" value="ECO:0007669"/>
    <property type="project" value="UniProtKB-KW"/>
</dbReference>
<evidence type="ECO:0000313" key="11">
    <source>
        <dbReference type="Proteomes" id="UP000315677"/>
    </source>
</evidence>
<dbReference type="SUPFAM" id="SSF53335">
    <property type="entry name" value="S-adenosyl-L-methionine-dependent methyltransferases"/>
    <property type="match status" value="1"/>
</dbReference>
<dbReference type="Gene3D" id="3.40.50.150">
    <property type="entry name" value="Vaccinia Virus protein VP39"/>
    <property type="match status" value="1"/>
</dbReference>
<dbReference type="InterPro" id="IPR036736">
    <property type="entry name" value="ACP-like_sf"/>
</dbReference>
<dbReference type="Gene3D" id="3.30.559.10">
    <property type="entry name" value="Chloramphenicol acetyltransferase-like domain"/>
    <property type="match status" value="1"/>
</dbReference>
<dbReference type="InterPro" id="IPR009081">
    <property type="entry name" value="PP-bd_ACP"/>
</dbReference>
<gene>
    <name evidence="10" type="ORF">FB558_5090</name>
</gene>
<dbReference type="PROSITE" id="PS00455">
    <property type="entry name" value="AMP_BINDING"/>
    <property type="match status" value="1"/>
</dbReference>
<comment type="similarity">
    <text evidence="3">Belongs to the ATP-dependent AMP-binding enzyme family. MbtB subfamily.</text>
</comment>
<feature type="domain" description="Carrier" evidence="9">
    <location>
        <begin position="1442"/>
        <end position="1523"/>
    </location>
</feature>
<dbReference type="Gene3D" id="1.10.10.1830">
    <property type="entry name" value="Non-ribosomal peptide synthase, adenylation domain"/>
    <property type="match status" value="1"/>
</dbReference>
<evidence type="ECO:0000256" key="2">
    <source>
        <dbReference type="ARBA" id="ARBA00005102"/>
    </source>
</evidence>
<dbReference type="Gene3D" id="3.30.300.30">
    <property type="match status" value="2"/>
</dbReference>
<name>A0A543DJ24_9PSEU</name>
<dbReference type="InterPro" id="IPR000873">
    <property type="entry name" value="AMP-dep_synth/lig_dom"/>
</dbReference>
<dbReference type="InterPro" id="IPR010071">
    <property type="entry name" value="AA_adenyl_dom"/>
</dbReference>
<dbReference type="SUPFAM" id="SSF56801">
    <property type="entry name" value="Acetyl-CoA synthetase-like"/>
    <property type="match status" value="2"/>
</dbReference>
<dbReference type="GO" id="GO:0009403">
    <property type="term" value="P:toxin biosynthetic process"/>
    <property type="evidence" value="ECO:0007669"/>
    <property type="project" value="UniProtKB-ARBA"/>
</dbReference>
<evidence type="ECO:0000256" key="5">
    <source>
        <dbReference type="ARBA" id="ARBA00022450"/>
    </source>
</evidence>
<evidence type="ECO:0000313" key="10">
    <source>
        <dbReference type="EMBL" id="TQM09336.1"/>
    </source>
</evidence>
<dbReference type="Gene3D" id="3.40.50.1820">
    <property type="entry name" value="alpha/beta hydrolase"/>
    <property type="match status" value="1"/>
</dbReference>
<dbReference type="NCBIfam" id="TIGR01733">
    <property type="entry name" value="AA-adenyl-dom"/>
    <property type="match status" value="1"/>
</dbReference>
<dbReference type="PANTHER" id="PTHR45527:SF10">
    <property type="entry name" value="PYOCHELIN SYNTHASE PCHF"/>
    <property type="match status" value="1"/>
</dbReference>
<protein>
    <recommendedName>
        <fullName evidence="4">Phenyloxazoline synthase MbtB</fullName>
    </recommendedName>
    <alternativeName>
        <fullName evidence="8">Mycobactin synthetase protein B</fullName>
    </alternativeName>
</protein>
<evidence type="ECO:0000256" key="1">
    <source>
        <dbReference type="ARBA" id="ARBA00001957"/>
    </source>
</evidence>
<dbReference type="InterPro" id="IPR045851">
    <property type="entry name" value="AMP-bd_C_sf"/>
</dbReference>
<evidence type="ECO:0000256" key="3">
    <source>
        <dbReference type="ARBA" id="ARBA00007380"/>
    </source>
</evidence>
<dbReference type="Pfam" id="PF00975">
    <property type="entry name" value="Thioesterase"/>
    <property type="match status" value="1"/>
</dbReference>
<dbReference type="SUPFAM" id="SSF47336">
    <property type="entry name" value="ACP-like"/>
    <property type="match status" value="1"/>
</dbReference>
<dbReference type="InterPro" id="IPR029058">
    <property type="entry name" value="AB_hydrolase_fold"/>
</dbReference>
<comment type="cofactor">
    <cofactor evidence="1">
        <name>pantetheine 4'-phosphate</name>
        <dbReference type="ChEBI" id="CHEBI:47942"/>
    </cofactor>
</comment>
<keyword evidence="5" id="KW-0596">Phosphopantetheine</keyword>
<dbReference type="SUPFAM" id="SSF53474">
    <property type="entry name" value="alpha/beta-Hydrolases"/>
    <property type="match status" value="1"/>
</dbReference>
<dbReference type="Proteomes" id="UP000315677">
    <property type="component" value="Unassembled WGS sequence"/>
</dbReference>
<dbReference type="GO" id="GO:0031177">
    <property type="term" value="F:phosphopantetheine binding"/>
    <property type="evidence" value="ECO:0007669"/>
    <property type="project" value="TreeGrafter"/>
</dbReference>
<dbReference type="Gene3D" id="2.30.38.10">
    <property type="entry name" value="Luciferase, Domain 3"/>
    <property type="match status" value="1"/>
</dbReference>
<dbReference type="Pfam" id="PF00668">
    <property type="entry name" value="Condensation"/>
    <property type="match status" value="1"/>
</dbReference>
<dbReference type="OrthoDB" id="2472181at2"/>
<keyword evidence="11" id="KW-1185">Reference proteome</keyword>
<dbReference type="SUPFAM" id="SSF52777">
    <property type="entry name" value="CoA-dependent acyltransferases"/>
    <property type="match status" value="2"/>
</dbReference>
<dbReference type="InterPro" id="IPR013217">
    <property type="entry name" value="Methyltransf_12"/>
</dbReference>
<evidence type="ECO:0000259" key="9">
    <source>
        <dbReference type="PROSITE" id="PS50075"/>
    </source>
</evidence>
<dbReference type="PANTHER" id="PTHR45527">
    <property type="entry name" value="NONRIBOSOMAL PEPTIDE SYNTHETASE"/>
    <property type="match status" value="1"/>
</dbReference>
<organism evidence="10 11">
    <name type="scientific">Pseudonocardia kunmingensis</name>
    <dbReference type="NCBI Taxonomy" id="630975"/>
    <lineage>
        <taxon>Bacteria</taxon>
        <taxon>Bacillati</taxon>
        <taxon>Actinomycetota</taxon>
        <taxon>Actinomycetes</taxon>
        <taxon>Pseudonocardiales</taxon>
        <taxon>Pseudonocardiaceae</taxon>
        <taxon>Pseudonocardia</taxon>
    </lineage>
</organism>
<evidence type="ECO:0000256" key="6">
    <source>
        <dbReference type="ARBA" id="ARBA00022553"/>
    </source>
</evidence>
<keyword evidence="7" id="KW-0436">Ligase</keyword>
<dbReference type="InterPro" id="IPR057737">
    <property type="entry name" value="Condensation_MtbB-like"/>
</dbReference>
<dbReference type="InterPro" id="IPR001031">
    <property type="entry name" value="Thioesterase"/>
</dbReference>
<dbReference type="Gene3D" id="1.10.1200.10">
    <property type="entry name" value="ACP-like"/>
    <property type="match status" value="1"/>
</dbReference>
<dbReference type="GO" id="GO:0005737">
    <property type="term" value="C:cytoplasm"/>
    <property type="evidence" value="ECO:0007669"/>
    <property type="project" value="TreeGrafter"/>
</dbReference>
<reference evidence="10 11" key="1">
    <citation type="submission" date="2019-06" db="EMBL/GenBank/DDBJ databases">
        <title>Sequencing the genomes of 1000 actinobacteria strains.</title>
        <authorList>
            <person name="Klenk H.-P."/>
        </authorList>
    </citation>
    <scope>NUCLEOTIDE SEQUENCE [LARGE SCALE GENOMIC DNA]</scope>
    <source>
        <strain evidence="10 11">DSM 45301</strain>
    </source>
</reference>
<dbReference type="FunFam" id="1.10.1200.10:FF:000016">
    <property type="entry name" value="Non-ribosomal peptide synthase"/>
    <property type="match status" value="1"/>
</dbReference>
<dbReference type="FunFam" id="3.40.50.12780:FF:000012">
    <property type="entry name" value="Non-ribosomal peptide synthetase"/>
    <property type="match status" value="1"/>
</dbReference>
<dbReference type="InterPro" id="IPR020845">
    <property type="entry name" value="AMP-binding_CS"/>
</dbReference>
<dbReference type="CDD" id="cd02440">
    <property type="entry name" value="AdoMet_MTases"/>
    <property type="match status" value="1"/>
</dbReference>
<dbReference type="InterPro" id="IPR006162">
    <property type="entry name" value="Ppantetheine_attach_site"/>
</dbReference>